<accession>A0A917GV89</accession>
<dbReference type="Proteomes" id="UP000600247">
    <property type="component" value="Unassembled WGS sequence"/>
</dbReference>
<sequence length="107" mass="11582">MRLRGFIVGGAIGAAAALYMARKRPGTAAWLSATMSNGLSKLGRKSFSIMMMNDWKTKAVVSAPKHTDGTAAKSEGNWERIEAIINSDPKLKEQANQVMAESSSRMH</sequence>
<dbReference type="AlphaFoldDB" id="A0A917GV89"/>
<comment type="caution">
    <text evidence="1">The sequence shown here is derived from an EMBL/GenBank/DDBJ whole genome shotgun (WGS) entry which is preliminary data.</text>
</comment>
<keyword evidence="2" id="KW-1185">Reference proteome</keyword>
<dbReference type="EMBL" id="BMHY01000001">
    <property type="protein sequence ID" value="GGG57426.1"/>
    <property type="molecule type" value="Genomic_DNA"/>
</dbReference>
<protein>
    <submittedName>
        <fullName evidence="1">Uncharacterized protein</fullName>
    </submittedName>
</protein>
<name>A0A917GV89_9BACL</name>
<gene>
    <name evidence="1" type="ORF">GCM10010918_08090</name>
</gene>
<dbReference type="RefSeq" id="WP_188887611.1">
    <property type="nucleotide sequence ID" value="NZ_BMHY01000001.1"/>
</dbReference>
<evidence type="ECO:0000313" key="1">
    <source>
        <dbReference type="EMBL" id="GGG57426.1"/>
    </source>
</evidence>
<evidence type="ECO:0000313" key="2">
    <source>
        <dbReference type="Proteomes" id="UP000600247"/>
    </source>
</evidence>
<organism evidence="1 2">
    <name type="scientific">Paenibacillus radicis</name>
    <name type="common">ex Gao et al. 2016</name>
    <dbReference type="NCBI Taxonomy" id="1737354"/>
    <lineage>
        <taxon>Bacteria</taxon>
        <taxon>Bacillati</taxon>
        <taxon>Bacillota</taxon>
        <taxon>Bacilli</taxon>
        <taxon>Bacillales</taxon>
        <taxon>Paenibacillaceae</taxon>
        <taxon>Paenibacillus</taxon>
    </lineage>
</organism>
<proteinExistence type="predicted"/>
<reference evidence="1 2" key="1">
    <citation type="journal article" date="2014" name="Int. J. Syst. Evol. Microbiol.">
        <title>Complete genome sequence of Corynebacterium casei LMG S-19264T (=DSM 44701T), isolated from a smear-ripened cheese.</title>
        <authorList>
            <consortium name="US DOE Joint Genome Institute (JGI-PGF)"/>
            <person name="Walter F."/>
            <person name="Albersmeier A."/>
            <person name="Kalinowski J."/>
            <person name="Ruckert C."/>
        </authorList>
    </citation>
    <scope>NUCLEOTIDE SEQUENCE [LARGE SCALE GENOMIC DNA]</scope>
    <source>
        <strain evidence="1 2">CGMCC 1.15286</strain>
    </source>
</reference>